<proteinExistence type="predicted"/>
<evidence type="ECO:0000313" key="3">
    <source>
        <dbReference type="Proteomes" id="UP000198885"/>
    </source>
</evidence>
<accession>A0A1H9UDB8</accession>
<protein>
    <submittedName>
        <fullName evidence="2">Uncharacterized protein</fullName>
    </submittedName>
</protein>
<evidence type="ECO:0000313" key="2">
    <source>
        <dbReference type="EMBL" id="SES07436.1"/>
    </source>
</evidence>
<keyword evidence="3" id="KW-1185">Reference proteome</keyword>
<reference evidence="2 3" key="1">
    <citation type="submission" date="2016-10" db="EMBL/GenBank/DDBJ databases">
        <authorList>
            <person name="de Groot N.N."/>
        </authorList>
    </citation>
    <scope>NUCLEOTIDE SEQUENCE [LARGE SCALE GENOMIC DNA]</scope>
    <source>
        <strain evidence="2 3">DSM 23042</strain>
    </source>
</reference>
<organism evidence="2 3">
    <name type="scientific">Tranquillimonas rosea</name>
    <dbReference type="NCBI Taxonomy" id="641238"/>
    <lineage>
        <taxon>Bacteria</taxon>
        <taxon>Pseudomonadati</taxon>
        <taxon>Pseudomonadota</taxon>
        <taxon>Alphaproteobacteria</taxon>
        <taxon>Rhodobacterales</taxon>
        <taxon>Roseobacteraceae</taxon>
        <taxon>Tranquillimonas</taxon>
    </lineage>
</organism>
<dbReference type="RefSeq" id="WP_092693123.1">
    <property type="nucleotide sequence ID" value="NZ_FOGU01000005.1"/>
</dbReference>
<dbReference type="AlphaFoldDB" id="A0A1H9UDB8"/>
<evidence type="ECO:0000256" key="1">
    <source>
        <dbReference type="SAM" id="MobiDB-lite"/>
    </source>
</evidence>
<dbReference type="Proteomes" id="UP000198885">
    <property type="component" value="Unassembled WGS sequence"/>
</dbReference>
<dbReference type="OrthoDB" id="8238457at2"/>
<feature type="region of interest" description="Disordered" evidence="1">
    <location>
        <begin position="77"/>
        <end position="106"/>
    </location>
</feature>
<dbReference type="EMBL" id="FOGU01000005">
    <property type="protein sequence ID" value="SES07436.1"/>
    <property type="molecule type" value="Genomic_DNA"/>
</dbReference>
<gene>
    <name evidence="2" type="ORF">SAMN04490244_105209</name>
</gene>
<sequence length="106" mass="11267">MSTVTFDTDGFVVDAEVVGDAFGIEPEAVPEKMRSGRITSRCEKGVDEDEGRWRLTFFSGGRALRLIVDAKGTILSRSTFPAHPPRTGPLDLTDLPRSPGGSGSGG</sequence>
<dbReference type="InterPro" id="IPR045389">
    <property type="entry name" value="DUF6522"/>
</dbReference>
<name>A0A1H9UDB8_9RHOB</name>
<dbReference type="Pfam" id="PF20132">
    <property type="entry name" value="DUF6522"/>
    <property type="match status" value="1"/>
</dbReference>
<dbReference type="STRING" id="641238.SAMN04490244_105209"/>